<dbReference type="Gene3D" id="3.40.50.720">
    <property type="entry name" value="NAD(P)-binding Rossmann-like Domain"/>
    <property type="match status" value="1"/>
</dbReference>
<evidence type="ECO:0000256" key="3">
    <source>
        <dbReference type="ARBA" id="ARBA00022516"/>
    </source>
</evidence>
<dbReference type="InterPro" id="IPR002347">
    <property type="entry name" value="SDR_fam"/>
</dbReference>
<dbReference type="RefSeq" id="WP_188578878.1">
    <property type="nucleotide sequence ID" value="NZ_BMDZ01000032.1"/>
</dbReference>
<keyword evidence="6" id="KW-0443">Lipid metabolism</keyword>
<evidence type="ECO:0000313" key="10">
    <source>
        <dbReference type="EMBL" id="GGB44977.1"/>
    </source>
</evidence>
<comment type="similarity">
    <text evidence="2 9">Belongs to the short-chain dehydrogenases/reductases (SDR) family. FabI subfamily.</text>
</comment>
<dbReference type="NCBIfam" id="NF005717">
    <property type="entry name" value="PRK07533.1"/>
    <property type="match status" value="1"/>
</dbReference>
<keyword evidence="3 9" id="KW-0444">Lipid biosynthesis</keyword>
<keyword evidence="11" id="KW-1185">Reference proteome</keyword>
<comment type="pathway">
    <text evidence="1">Lipid metabolism; fatty acid biosynthesis.</text>
</comment>
<dbReference type="PIRSF" id="PIRSF000094">
    <property type="entry name" value="Enoyl-ACP_rdct"/>
    <property type="match status" value="1"/>
</dbReference>
<name>A0ABQ1INX9_9PROT</name>
<dbReference type="Proteomes" id="UP000603352">
    <property type="component" value="Unassembled WGS sequence"/>
</dbReference>
<keyword evidence="5 9" id="KW-0560">Oxidoreductase</keyword>
<reference evidence="11" key="1">
    <citation type="journal article" date="2019" name="Int. J. Syst. Evol. Microbiol.">
        <title>The Global Catalogue of Microorganisms (GCM) 10K type strain sequencing project: providing services to taxonomists for standard genome sequencing and annotation.</title>
        <authorList>
            <consortium name="The Broad Institute Genomics Platform"/>
            <consortium name="The Broad Institute Genome Sequencing Center for Infectious Disease"/>
            <person name="Wu L."/>
            <person name="Ma J."/>
        </authorList>
    </citation>
    <scope>NUCLEOTIDE SEQUENCE [LARGE SCALE GENOMIC DNA]</scope>
    <source>
        <strain evidence="11">CGMCC 1.10188</strain>
    </source>
</reference>
<dbReference type="Pfam" id="PF13561">
    <property type="entry name" value="adh_short_C2"/>
    <property type="match status" value="1"/>
</dbReference>
<sequence length="269" mass="28488">MTASPAADTARTGPLSGPLAGRRGLIAGIANEHSIAWGCAKAFRALGADLAITYLNEKARPHVEPLAREVDARMLLPLDLRDPAALDAVFDRITAEWGSLDFLVHSIAFAPIEDLHGRLTDCSQAGFLQAMDVSCWSFIRMAKLAEPLMTKGGTLICMSYFGAQMVVEHYDVMGPVKAALECSVRYLASELGPRGIRVHAVSPGPLATRAASGLTGFDDLLAKAHEKAPISSLLSIDDVGAATAMLATDAAKLMTGQTLFVDGGYHIID</sequence>
<dbReference type="CDD" id="cd05372">
    <property type="entry name" value="ENR_SDR"/>
    <property type="match status" value="1"/>
</dbReference>
<organism evidence="10 11">
    <name type="scientific">Tistrella bauzanensis</name>
    <dbReference type="NCBI Taxonomy" id="657419"/>
    <lineage>
        <taxon>Bacteria</taxon>
        <taxon>Pseudomonadati</taxon>
        <taxon>Pseudomonadota</taxon>
        <taxon>Alphaproteobacteria</taxon>
        <taxon>Geminicoccales</taxon>
        <taxon>Geminicoccaceae</taxon>
        <taxon>Tistrella</taxon>
    </lineage>
</organism>
<comment type="caution">
    <text evidence="10">The sequence shown here is derived from an EMBL/GenBank/DDBJ whole genome shotgun (WGS) entry which is preliminary data.</text>
</comment>
<keyword evidence="9" id="KW-0520">NAD</keyword>
<keyword evidence="4" id="KW-0276">Fatty acid metabolism</keyword>
<evidence type="ECO:0000256" key="7">
    <source>
        <dbReference type="ARBA" id="ARBA00023160"/>
    </source>
</evidence>
<evidence type="ECO:0000256" key="4">
    <source>
        <dbReference type="ARBA" id="ARBA00022832"/>
    </source>
</evidence>
<comment type="catalytic activity">
    <reaction evidence="8 9">
        <text>a 2,3-saturated acyl-[ACP] + NAD(+) = a (2E)-enoyl-[ACP] + NADH + H(+)</text>
        <dbReference type="Rhea" id="RHEA:10240"/>
        <dbReference type="Rhea" id="RHEA-COMP:9925"/>
        <dbReference type="Rhea" id="RHEA-COMP:9926"/>
        <dbReference type="ChEBI" id="CHEBI:15378"/>
        <dbReference type="ChEBI" id="CHEBI:57540"/>
        <dbReference type="ChEBI" id="CHEBI:57945"/>
        <dbReference type="ChEBI" id="CHEBI:78784"/>
        <dbReference type="ChEBI" id="CHEBI:78785"/>
        <dbReference type="EC" id="1.3.1.9"/>
    </reaction>
</comment>
<dbReference type="EMBL" id="BMDZ01000032">
    <property type="protein sequence ID" value="GGB44977.1"/>
    <property type="molecule type" value="Genomic_DNA"/>
</dbReference>
<dbReference type="PANTHER" id="PTHR43159:SF2">
    <property type="entry name" value="ENOYL-[ACYL-CARRIER-PROTEIN] REDUCTASE [NADH], CHLOROPLASTIC"/>
    <property type="match status" value="1"/>
</dbReference>
<evidence type="ECO:0000256" key="8">
    <source>
        <dbReference type="ARBA" id="ARBA00048572"/>
    </source>
</evidence>
<gene>
    <name evidence="10" type="primary">fabI</name>
    <name evidence="10" type="ORF">GCM10011505_27850</name>
</gene>
<evidence type="ECO:0000256" key="5">
    <source>
        <dbReference type="ARBA" id="ARBA00023002"/>
    </source>
</evidence>
<evidence type="ECO:0000256" key="1">
    <source>
        <dbReference type="ARBA" id="ARBA00005194"/>
    </source>
</evidence>
<dbReference type="SUPFAM" id="SSF51735">
    <property type="entry name" value="NAD(P)-binding Rossmann-fold domains"/>
    <property type="match status" value="1"/>
</dbReference>
<dbReference type="PANTHER" id="PTHR43159">
    <property type="entry name" value="ENOYL-[ACYL-CARRIER-PROTEIN] REDUCTASE"/>
    <property type="match status" value="1"/>
</dbReference>
<dbReference type="InterPro" id="IPR014358">
    <property type="entry name" value="Enoyl-ACP_Rdtase_NADH"/>
</dbReference>
<evidence type="ECO:0000313" key="11">
    <source>
        <dbReference type="Proteomes" id="UP000603352"/>
    </source>
</evidence>
<dbReference type="EC" id="1.3.1.9" evidence="9"/>
<accession>A0ABQ1INX9</accession>
<dbReference type="PRINTS" id="PR00081">
    <property type="entry name" value="GDHRDH"/>
</dbReference>
<evidence type="ECO:0000256" key="2">
    <source>
        <dbReference type="ARBA" id="ARBA00009233"/>
    </source>
</evidence>
<proteinExistence type="inferred from homology"/>
<protein>
    <recommendedName>
        <fullName evidence="9">Enoyl-[acyl-carrier-protein] reductase [NADH]</fullName>
        <ecNumber evidence="9">1.3.1.9</ecNumber>
    </recommendedName>
</protein>
<evidence type="ECO:0000256" key="9">
    <source>
        <dbReference type="PIRNR" id="PIRNR000094"/>
    </source>
</evidence>
<evidence type="ECO:0000256" key="6">
    <source>
        <dbReference type="ARBA" id="ARBA00023098"/>
    </source>
</evidence>
<dbReference type="InterPro" id="IPR036291">
    <property type="entry name" value="NAD(P)-bd_dom_sf"/>
</dbReference>
<keyword evidence="7 9" id="KW-0275">Fatty acid biosynthesis</keyword>